<dbReference type="Proteomes" id="UP000092582">
    <property type="component" value="Chromosome 1"/>
</dbReference>
<dbReference type="EMBL" id="CP016282">
    <property type="protein sequence ID" value="ANP73332.1"/>
    <property type="molecule type" value="Genomic_DNA"/>
</dbReference>
<evidence type="ECO:0000313" key="4">
    <source>
        <dbReference type="Proteomes" id="UP000092582"/>
    </source>
</evidence>
<protein>
    <recommendedName>
        <fullName evidence="2">WxL domain-containing protein</fullName>
    </recommendedName>
</protein>
<keyword evidence="1" id="KW-0732">Signal</keyword>
<dbReference type="OrthoDB" id="5099901at2"/>
<accession>A0A1B1BL25</accession>
<evidence type="ECO:0000256" key="1">
    <source>
        <dbReference type="SAM" id="SignalP"/>
    </source>
</evidence>
<feature type="chain" id="PRO_5008519958" description="WxL domain-containing protein" evidence="1">
    <location>
        <begin position="30"/>
        <end position="362"/>
    </location>
</feature>
<dbReference type="InterPro" id="IPR027994">
    <property type="entry name" value="WxL_dom"/>
</dbReference>
<dbReference type="Pfam" id="PF13731">
    <property type="entry name" value="WxL"/>
    <property type="match status" value="1"/>
</dbReference>
<dbReference type="RefSeq" id="WP_066596643.1">
    <property type="nucleotide sequence ID" value="NZ_CP016282.1"/>
</dbReference>
<dbReference type="AlphaFoldDB" id="A0A1B1BL25"/>
<evidence type="ECO:0000259" key="2">
    <source>
        <dbReference type="Pfam" id="PF13731"/>
    </source>
</evidence>
<feature type="domain" description="WxL" evidence="2">
    <location>
        <begin position="178"/>
        <end position="356"/>
    </location>
</feature>
<organism evidence="3 4">
    <name type="scientific">Cryobacterium arcticum</name>
    <dbReference type="NCBI Taxonomy" id="670052"/>
    <lineage>
        <taxon>Bacteria</taxon>
        <taxon>Bacillati</taxon>
        <taxon>Actinomycetota</taxon>
        <taxon>Actinomycetes</taxon>
        <taxon>Micrococcales</taxon>
        <taxon>Microbacteriaceae</taxon>
        <taxon>Cryobacterium</taxon>
    </lineage>
</organism>
<feature type="signal peptide" evidence="1">
    <location>
        <begin position="1"/>
        <end position="29"/>
    </location>
</feature>
<dbReference type="STRING" id="670052.PA27867_2382"/>
<keyword evidence="4" id="KW-1185">Reference proteome</keyword>
<name>A0A1B1BL25_9MICO</name>
<proteinExistence type="predicted"/>
<sequence precursor="true">MKLSRKTSFAAAGLMSLALVATAATAAQAAPQSNGSDGPMYIYDGTTAEIIPADAPFAWDEAAVSSNSPTDPSDPLFCPVGSEGAVQFLSAPGEERNPLNWMAYSPGGFDPSLDLSVLLAPMMPEGLYNGLPGQAAVKAAGGTYSLGVACTIYNDVKVVGAFYRTITVEAGTGIWRAAAVQDTTTPVDPTDPTDPGTPADSTGTIALAPTVVGATNGVLALTVPAGAAATFGTPTLVNNKSTTTGTLGAVTVNDGRVLTLNGWDLTANVADFVNAADTTSIIGKAQLGLAPQVTTAGTTATGVTAAAAQVAGSASYPAAFASAAAGSTVGASVLDAGLTFVAPQSKAAGTYNSTLTLTVVSK</sequence>
<gene>
    <name evidence="3" type="ORF">PA27867_2382</name>
</gene>
<reference evidence="3 4" key="1">
    <citation type="submission" date="2016-06" db="EMBL/GenBank/DDBJ databases">
        <title>Genome sequencing of Cryobacterium arcticum PAMC 27867.</title>
        <authorList>
            <person name="Lee J."/>
            <person name="Kim O.-S."/>
        </authorList>
    </citation>
    <scope>NUCLEOTIDE SEQUENCE [LARGE SCALE GENOMIC DNA]</scope>
    <source>
        <strain evidence="3 4">PAMC 27867</strain>
    </source>
</reference>
<evidence type="ECO:0000313" key="3">
    <source>
        <dbReference type="EMBL" id="ANP73332.1"/>
    </source>
</evidence>
<dbReference type="KEGG" id="cart:PA27867_2382"/>